<evidence type="ECO:0000256" key="5">
    <source>
        <dbReference type="ARBA" id="ARBA00047359"/>
    </source>
</evidence>
<dbReference type="InterPro" id="IPR016185">
    <property type="entry name" value="PreATP-grasp_dom_sf"/>
</dbReference>
<name>A0AAW1X7T6_RUBAR</name>
<dbReference type="FunFam" id="3.40.50.20:FF:000001">
    <property type="entry name" value="Carbamoyl-phosphate synthase large chain"/>
    <property type="match status" value="1"/>
</dbReference>
<dbReference type="PANTHER" id="PTHR11405:SF53">
    <property type="entry name" value="CARBAMOYL-PHOSPHATE SYNTHASE [AMMONIA], MITOCHONDRIAL"/>
    <property type="match status" value="1"/>
</dbReference>
<comment type="catalytic activity">
    <reaction evidence="5">
        <text>hydrogencarbonate + NH4(+) + 2 ATP = carbamoyl phosphate + 2 ADP + phosphate + 2 H(+)</text>
        <dbReference type="Rhea" id="RHEA:18029"/>
        <dbReference type="ChEBI" id="CHEBI:15378"/>
        <dbReference type="ChEBI" id="CHEBI:17544"/>
        <dbReference type="ChEBI" id="CHEBI:28938"/>
        <dbReference type="ChEBI" id="CHEBI:30616"/>
        <dbReference type="ChEBI" id="CHEBI:43474"/>
        <dbReference type="ChEBI" id="CHEBI:58228"/>
        <dbReference type="ChEBI" id="CHEBI:456216"/>
        <dbReference type="EC" id="6.3.4.16"/>
    </reaction>
</comment>
<evidence type="ECO:0000259" key="6">
    <source>
        <dbReference type="Pfam" id="PF25596"/>
    </source>
</evidence>
<evidence type="ECO:0000256" key="2">
    <source>
        <dbReference type="ARBA" id="ARBA00022723"/>
    </source>
</evidence>
<dbReference type="AlphaFoldDB" id="A0AAW1X7T6"/>
<keyword evidence="1" id="KW-0436">Ligase</keyword>
<gene>
    <name evidence="7" type="ORF">M0R45_019946</name>
</gene>
<dbReference type="GO" id="GO:0005737">
    <property type="term" value="C:cytoplasm"/>
    <property type="evidence" value="ECO:0007669"/>
    <property type="project" value="TreeGrafter"/>
</dbReference>
<evidence type="ECO:0000256" key="3">
    <source>
        <dbReference type="ARBA" id="ARBA00022741"/>
    </source>
</evidence>
<comment type="caution">
    <text evidence="7">The sequence shown here is derived from an EMBL/GenBank/DDBJ whole genome shotgun (WGS) entry which is preliminary data.</text>
</comment>
<organism evidence="7 8">
    <name type="scientific">Rubus argutus</name>
    <name type="common">Southern blackberry</name>
    <dbReference type="NCBI Taxonomy" id="59490"/>
    <lineage>
        <taxon>Eukaryota</taxon>
        <taxon>Viridiplantae</taxon>
        <taxon>Streptophyta</taxon>
        <taxon>Embryophyta</taxon>
        <taxon>Tracheophyta</taxon>
        <taxon>Spermatophyta</taxon>
        <taxon>Magnoliopsida</taxon>
        <taxon>eudicotyledons</taxon>
        <taxon>Gunneridae</taxon>
        <taxon>Pentapetalae</taxon>
        <taxon>rosids</taxon>
        <taxon>fabids</taxon>
        <taxon>Rosales</taxon>
        <taxon>Rosaceae</taxon>
        <taxon>Rosoideae</taxon>
        <taxon>Rosoideae incertae sedis</taxon>
        <taxon>Rubus</taxon>
    </lineage>
</organism>
<dbReference type="SUPFAM" id="SSF52440">
    <property type="entry name" value="PreATP-grasp domain"/>
    <property type="match status" value="1"/>
</dbReference>
<evidence type="ECO:0000256" key="1">
    <source>
        <dbReference type="ARBA" id="ARBA00022598"/>
    </source>
</evidence>
<proteinExistence type="predicted"/>
<evidence type="ECO:0000313" key="8">
    <source>
        <dbReference type="Proteomes" id="UP001457282"/>
    </source>
</evidence>
<reference evidence="7 8" key="1">
    <citation type="journal article" date="2023" name="G3 (Bethesda)">
        <title>A chromosome-length genome assembly and annotation of blackberry (Rubus argutus, cv. 'Hillquist').</title>
        <authorList>
            <person name="Bruna T."/>
            <person name="Aryal R."/>
            <person name="Dudchenko O."/>
            <person name="Sargent D.J."/>
            <person name="Mead D."/>
            <person name="Buti M."/>
            <person name="Cavallini A."/>
            <person name="Hytonen T."/>
            <person name="Andres J."/>
            <person name="Pham M."/>
            <person name="Weisz D."/>
            <person name="Mascagni F."/>
            <person name="Usai G."/>
            <person name="Natali L."/>
            <person name="Bassil N."/>
            <person name="Fernandez G.E."/>
            <person name="Lomsadze A."/>
            <person name="Armour M."/>
            <person name="Olukolu B."/>
            <person name="Poorten T."/>
            <person name="Britton C."/>
            <person name="Davik J."/>
            <person name="Ashrafi H."/>
            <person name="Aiden E.L."/>
            <person name="Borodovsky M."/>
            <person name="Worthington M."/>
        </authorList>
    </citation>
    <scope>NUCLEOTIDE SEQUENCE [LARGE SCALE GENOMIC DNA]</scope>
    <source>
        <strain evidence="7">PI 553951</strain>
    </source>
</reference>
<protein>
    <recommendedName>
        <fullName evidence="6">Carbamoyl phosphate synthase preATP-grasp domain-containing protein</fullName>
    </recommendedName>
</protein>
<keyword evidence="4" id="KW-0067">ATP-binding</keyword>
<dbReference type="GO" id="GO:0006541">
    <property type="term" value="P:glutamine metabolic process"/>
    <property type="evidence" value="ECO:0007669"/>
    <property type="project" value="TreeGrafter"/>
</dbReference>
<dbReference type="GO" id="GO:0046872">
    <property type="term" value="F:metal ion binding"/>
    <property type="evidence" value="ECO:0007669"/>
    <property type="project" value="UniProtKB-KW"/>
</dbReference>
<dbReference type="GO" id="GO:0005524">
    <property type="term" value="F:ATP binding"/>
    <property type="evidence" value="ECO:0007669"/>
    <property type="project" value="UniProtKB-KW"/>
</dbReference>
<dbReference type="GO" id="GO:0004087">
    <property type="term" value="F:carbamoyl-phosphate synthase (ammonia) activity"/>
    <property type="evidence" value="ECO:0007669"/>
    <property type="project" value="UniProtKB-EC"/>
</dbReference>
<dbReference type="Gene3D" id="3.40.50.20">
    <property type="match status" value="1"/>
</dbReference>
<dbReference type="Proteomes" id="UP001457282">
    <property type="component" value="Unassembled WGS sequence"/>
</dbReference>
<evidence type="ECO:0000256" key="4">
    <source>
        <dbReference type="ARBA" id="ARBA00022840"/>
    </source>
</evidence>
<evidence type="ECO:0000313" key="7">
    <source>
        <dbReference type="EMBL" id="KAK9932722.1"/>
    </source>
</evidence>
<dbReference type="EMBL" id="JBEDUW010000004">
    <property type="protein sequence ID" value="KAK9932722.1"/>
    <property type="molecule type" value="Genomic_DNA"/>
</dbReference>
<feature type="domain" description="Carbamoyl phosphate synthase preATP-grasp" evidence="6">
    <location>
        <begin position="2"/>
        <end position="74"/>
    </location>
</feature>
<dbReference type="Pfam" id="PF25596">
    <property type="entry name" value="CPSase_L_D1"/>
    <property type="match status" value="1"/>
</dbReference>
<keyword evidence="8" id="KW-1185">Reference proteome</keyword>
<dbReference type="GO" id="GO:0004088">
    <property type="term" value="F:carbamoyl-phosphate synthase (glutamine-hydrolyzing) activity"/>
    <property type="evidence" value="ECO:0007669"/>
    <property type="project" value="TreeGrafter"/>
</dbReference>
<keyword evidence="3" id="KW-0547">Nucleotide-binding</keyword>
<accession>A0AAW1X7T6</accession>
<keyword evidence="2" id="KW-0479">Metal-binding</keyword>
<dbReference type="InterPro" id="IPR058047">
    <property type="entry name" value="CPSase_preATP-grasp"/>
</dbReference>
<dbReference type="PANTHER" id="PTHR11405">
    <property type="entry name" value="CARBAMOYLTRANSFERASE FAMILY MEMBER"/>
    <property type="match status" value="1"/>
</dbReference>
<sequence length="91" mass="10076">MATIMTNPDLADRTYITPITPELVDQVLEKEWPDALFPTMGGQTAINLAVALAESSALEKYGEEFIGTKLEAFKKAENREIFKQAMNNIGI</sequence>